<dbReference type="Proteomes" id="UP000527324">
    <property type="component" value="Unassembled WGS sequence"/>
</dbReference>
<comment type="caution">
    <text evidence="3">The sequence shown here is derived from an EMBL/GenBank/DDBJ whole genome shotgun (WGS) entry which is preliminary data.</text>
</comment>
<evidence type="ECO:0000256" key="2">
    <source>
        <dbReference type="ARBA" id="ARBA00022801"/>
    </source>
</evidence>
<gene>
    <name evidence="3" type="ORF">GGQ93_000350</name>
</gene>
<proteinExistence type="predicted"/>
<dbReference type="GO" id="GO:0016787">
    <property type="term" value="F:hydrolase activity"/>
    <property type="evidence" value="ECO:0007669"/>
    <property type="project" value="UniProtKB-KW"/>
</dbReference>
<name>A0A7W9F967_9CAUL</name>
<keyword evidence="2" id="KW-0378">Hydrolase</keyword>
<accession>A0A7W9F967</accession>
<evidence type="ECO:0000313" key="4">
    <source>
        <dbReference type="Proteomes" id="UP000527324"/>
    </source>
</evidence>
<protein>
    <submittedName>
        <fullName evidence="3">Virulence-associated protein VapD</fullName>
    </submittedName>
</protein>
<dbReference type="InterPro" id="IPR019199">
    <property type="entry name" value="Virulence_VapD/CRISPR_Cas2"/>
</dbReference>
<dbReference type="Gene3D" id="3.30.70.240">
    <property type="match status" value="1"/>
</dbReference>
<sequence>MFAISFDLDLNETTAIHPAGVRQAYREIERTLKRYDFHRVQQSVYLTEIPDLANLTLAMTALKALPWFPQCVKDVRGFRVENWSDFTPFMKGNG</sequence>
<evidence type="ECO:0000313" key="3">
    <source>
        <dbReference type="EMBL" id="MBB5738659.1"/>
    </source>
</evidence>
<dbReference type="Pfam" id="PF09827">
    <property type="entry name" value="CRISPR_Cas2"/>
    <property type="match status" value="1"/>
</dbReference>
<dbReference type="GO" id="GO:0004518">
    <property type="term" value="F:nuclease activity"/>
    <property type="evidence" value="ECO:0007669"/>
    <property type="project" value="UniProtKB-KW"/>
</dbReference>
<evidence type="ECO:0000256" key="1">
    <source>
        <dbReference type="ARBA" id="ARBA00022722"/>
    </source>
</evidence>
<dbReference type="GeneID" id="88839414"/>
<organism evidence="3 4">
    <name type="scientific">Brevundimonas aurantiaca</name>
    <dbReference type="NCBI Taxonomy" id="74316"/>
    <lineage>
        <taxon>Bacteria</taxon>
        <taxon>Pseudomonadati</taxon>
        <taxon>Pseudomonadota</taxon>
        <taxon>Alphaproteobacteria</taxon>
        <taxon>Caulobacterales</taxon>
        <taxon>Caulobacteraceae</taxon>
        <taxon>Brevundimonas</taxon>
    </lineage>
</organism>
<reference evidence="3 4" key="1">
    <citation type="submission" date="2020-08" db="EMBL/GenBank/DDBJ databases">
        <title>Genomic Encyclopedia of Type Strains, Phase IV (KMG-IV): sequencing the most valuable type-strain genomes for metagenomic binning, comparative biology and taxonomic classification.</title>
        <authorList>
            <person name="Goeker M."/>
        </authorList>
    </citation>
    <scope>NUCLEOTIDE SEQUENCE [LARGE SCALE GENOMIC DNA]</scope>
    <source>
        <strain evidence="3 4">DSM 4731</strain>
    </source>
</reference>
<keyword evidence="1" id="KW-0540">Nuclease</keyword>
<dbReference type="AlphaFoldDB" id="A0A7W9F967"/>
<dbReference type="EMBL" id="JACHOQ010000001">
    <property type="protein sequence ID" value="MBB5738659.1"/>
    <property type="molecule type" value="Genomic_DNA"/>
</dbReference>
<keyword evidence="4" id="KW-1185">Reference proteome</keyword>
<dbReference type="RefSeq" id="WP_054766402.1">
    <property type="nucleotide sequence ID" value="NZ_CAJFZW010000033.1"/>
</dbReference>
<dbReference type="SUPFAM" id="SSF143430">
    <property type="entry name" value="TTP0101/SSO1404-like"/>
    <property type="match status" value="1"/>
</dbReference>